<organism evidence="2 3">
    <name type="scientific">Amycolatopsis azurea DSM 43854</name>
    <dbReference type="NCBI Taxonomy" id="1238180"/>
    <lineage>
        <taxon>Bacteria</taxon>
        <taxon>Bacillati</taxon>
        <taxon>Actinomycetota</taxon>
        <taxon>Actinomycetes</taxon>
        <taxon>Pseudonocardiales</taxon>
        <taxon>Pseudonocardiaceae</taxon>
        <taxon>Amycolatopsis</taxon>
    </lineage>
</organism>
<evidence type="ECO:0000313" key="3">
    <source>
        <dbReference type="Proteomes" id="UP000014137"/>
    </source>
</evidence>
<protein>
    <recommendedName>
        <fullName evidence="4">DUF1579 domain-containing protein</fullName>
    </recommendedName>
</protein>
<accession>M2Q6T2</accession>
<reference evidence="2 3" key="1">
    <citation type="submission" date="2012-10" db="EMBL/GenBank/DDBJ databases">
        <title>Genome assembly of Amycolatopsis azurea DSM 43854.</title>
        <authorList>
            <person name="Khatri I."/>
            <person name="Kaur I."/>
            <person name="Subramanian S."/>
            <person name="Mayilraj S."/>
        </authorList>
    </citation>
    <scope>NUCLEOTIDE SEQUENCE [LARGE SCALE GENOMIC DNA]</scope>
    <source>
        <strain evidence="2 3">DSM 43854</strain>
    </source>
</reference>
<evidence type="ECO:0000256" key="1">
    <source>
        <dbReference type="SAM" id="MobiDB-lite"/>
    </source>
</evidence>
<proteinExistence type="predicted"/>
<evidence type="ECO:0000313" key="2">
    <source>
        <dbReference type="EMBL" id="EMD21822.1"/>
    </source>
</evidence>
<name>M2Q6T2_9PSEU</name>
<dbReference type="AlphaFoldDB" id="M2Q6T2"/>
<sequence>MHNDRLQEDDMTETTTQPSAELRTLDRLVGTWTVTGGAEGTVRYEWMPGRFFLLQHVELTQFGEPATGLEVIGNLRPFGEPAGADVVSRFYDSTGNTLDYVYELADDTLTIWGGAKGSPAYYRGTFSSDGTTVDGEWVYPGGGGYPSTMTRS</sequence>
<dbReference type="PATRIC" id="fig|1238180.3.peg.8462"/>
<evidence type="ECO:0008006" key="4">
    <source>
        <dbReference type="Google" id="ProtNLM"/>
    </source>
</evidence>
<dbReference type="Proteomes" id="UP000014137">
    <property type="component" value="Unassembled WGS sequence"/>
</dbReference>
<comment type="caution">
    <text evidence="2">The sequence shown here is derived from an EMBL/GenBank/DDBJ whole genome shotgun (WGS) entry which is preliminary data.</text>
</comment>
<gene>
    <name evidence="2" type="ORF">C791_0810</name>
</gene>
<dbReference type="EMBL" id="ANMG01000118">
    <property type="protein sequence ID" value="EMD21822.1"/>
    <property type="molecule type" value="Genomic_DNA"/>
</dbReference>
<feature type="region of interest" description="Disordered" evidence="1">
    <location>
        <begin position="1"/>
        <end position="20"/>
    </location>
</feature>